<reference evidence="14" key="1">
    <citation type="submission" date="2025-08" db="UniProtKB">
        <authorList>
            <consortium name="RefSeq"/>
        </authorList>
    </citation>
    <scope>IDENTIFICATION</scope>
    <source>
        <tissue evidence="14">Blood</tissue>
    </source>
</reference>
<evidence type="ECO:0000256" key="6">
    <source>
        <dbReference type="ARBA" id="ARBA00022989"/>
    </source>
</evidence>
<evidence type="ECO:0000256" key="1">
    <source>
        <dbReference type="ARBA" id="ARBA00004651"/>
    </source>
</evidence>
<proteinExistence type="inferred from homology"/>
<keyword evidence="13" id="KW-1185">Reference proteome</keyword>
<feature type="transmembrane region" description="Helical" evidence="11">
    <location>
        <begin position="277"/>
        <end position="304"/>
    </location>
</feature>
<feature type="transmembrane region" description="Helical" evidence="11">
    <location>
        <begin position="188"/>
        <end position="209"/>
    </location>
</feature>
<keyword evidence="7" id="KW-0297">G-protein coupled receptor</keyword>
<dbReference type="PANTHER" id="PTHR24062">
    <property type="entry name" value="VOMERONASAL TYPE-1 RECEPTOR"/>
    <property type="match status" value="1"/>
</dbReference>
<evidence type="ECO:0000256" key="9">
    <source>
        <dbReference type="ARBA" id="ARBA00023170"/>
    </source>
</evidence>
<comment type="subcellular location">
    <subcellularLocation>
        <location evidence="1">Cell membrane</location>
        <topology evidence="1">Multi-pass membrane protein</topology>
    </subcellularLocation>
</comment>
<keyword evidence="6 11" id="KW-1133">Transmembrane helix</keyword>
<organism evidence="13 14">
    <name type="scientific">Acinonyx jubatus</name>
    <name type="common">Cheetah</name>
    <dbReference type="NCBI Taxonomy" id="32536"/>
    <lineage>
        <taxon>Eukaryota</taxon>
        <taxon>Metazoa</taxon>
        <taxon>Chordata</taxon>
        <taxon>Craniata</taxon>
        <taxon>Vertebrata</taxon>
        <taxon>Euteleostomi</taxon>
        <taxon>Mammalia</taxon>
        <taxon>Eutheria</taxon>
        <taxon>Laurasiatheria</taxon>
        <taxon>Carnivora</taxon>
        <taxon>Feliformia</taxon>
        <taxon>Felidae</taxon>
        <taxon>Felinae</taxon>
        <taxon>Acinonyx</taxon>
    </lineage>
</organism>
<sequence length="467" mass="52523">MQKVNGRVVVILLGIKACESHTRWQYPMSVIPYGPQKLWVCDAGTSICSCFFKSLALPQKQTNKLAVDVKTFNEPFVHRNDCCYNLRENVLNDTIASMDLAIAIIFSSQMIVGILGNCSLLFHYLFHYHTEGRLRPTDLILKQLIIANSLSMFSKGVPHTLNAFGLEYFFHNLGCRLLLYVQRVGRGVSISSICLLSVFQTIMISPMNSWWKDLKVKAPKYVGFSITLCWITHIMVNFIIPVYGLYVSEKQSSKNITKKRDYGYCSISDPETITGPLFVVLIIFPEVSLSGLMIWASGSMVFILNKHKQRIQHIHSTVSPRSSAESRAIQSTLVLVSTFVSFYFLSSIFHVGIALIYNPTRWLVNTSALTSMCFPTFSPFLIMTRNSTVPRLCFPHIRNTKSPNLTKKSNKNLRLFPGQLDPPILTGVAKDKKEVSVVSAPKGCWLNLCTSNPVRTGESSQGEHLTQ</sequence>
<dbReference type="PRINTS" id="PR01534">
    <property type="entry name" value="VOMERONASL1R"/>
</dbReference>
<protein>
    <submittedName>
        <fullName evidence="14">Vomeronasal type-1 receptor 4-like</fullName>
    </submittedName>
</protein>
<evidence type="ECO:0000256" key="11">
    <source>
        <dbReference type="SAM" id="Phobius"/>
    </source>
</evidence>
<comment type="similarity">
    <text evidence="2">Belongs to the G-protein coupled receptor 1 family.</text>
</comment>
<feature type="transmembrane region" description="Helical" evidence="11">
    <location>
        <begin position="333"/>
        <end position="356"/>
    </location>
</feature>
<dbReference type="Pfam" id="PF03402">
    <property type="entry name" value="V1R"/>
    <property type="match status" value="1"/>
</dbReference>
<dbReference type="InterPro" id="IPR017452">
    <property type="entry name" value="GPCR_Rhodpsn_7TM"/>
</dbReference>
<evidence type="ECO:0000256" key="3">
    <source>
        <dbReference type="ARBA" id="ARBA00022475"/>
    </source>
</evidence>
<evidence type="ECO:0000256" key="4">
    <source>
        <dbReference type="ARBA" id="ARBA00022507"/>
    </source>
</evidence>
<feature type="transmembrane region" description="Helical" evidence="11">
    <location>
        <begin position="362"/>
        <end position="382"/>
    </location>
</feature>
<dbReference type="GeneID" id="106972975"/>
<dbReference type="Gene3D" id="1.20.1070.10">
    <property type="entry name" value="Rhodopsin 7-helix transmembrane proteins"/>
    <property type="match status" value="1"/>
</dbReference>
<evidence type="ECO:0000313" key="14">
    <source>
        <dbReference type="RefSeq" id="XP_053066079.1"/>
    </source>
</evidence>
<feature type="transmembrane region" description="Helical" evidence="11">
    <location>
        <begin position="221"/>
        <end position="246"/>
    </location>
</feature>
<evidence type="ECO:0000313" key="13">
    <source>
        <dbReference type="Proteomes" id="UP001652583"/>
    </source>
</evidence>
<feature type="transmembrane region" description="Helical" evidence="11">
    <location>
        <begin position="100"/>
        <end position="126"/>
    </location>
</feature>
<dbReference type="CDD" id="cd13949">
    <property type="entry name" value="7tm_V1R_pheromone"/>
    <property type="match status" value="1"/>
</dbReference>
<keyword evidence="8 11" id="KW-0472">Membrane</keyword>
<gene>
    <name evidence="14" type="primary">LOC106972975</name>
</gene>
<evidence type="ECO:0000256" key="10">
    <source>
        <dbReference type="ARBA" id="ARBA00023224"/>
    </source>
</evidence>
<dbReference type="InterPro" id="IPR004072">
    <property type="entry name" value="Vmron_rcpt_1"/>
</dbReference>
<dbReference type="SUPFAM" id="SSF81321">
    <property type="entry name" value="Family A G protein-coupled receptor-like"/>
    <property type="match status" value="1"/>
</dbReference>
<feature type="domain" description="G-protein coupled receptors family 1 profile" evidence="12">
    <location>
        <begin position="116"/>
        <end position="382"/>
    </location>
</feature>
<keyword evidence="3" id="KW-1003">Cell membrane</keyword>
<dbReference type="Proteomes" id="UP001652583">
    <property type="component" value="Chromosome E2"/>
</dbReference>
<accession>A0ABM3P335</accession>
<name>A0ABM3P335_ACIJB</name>
<evidence type="ECO:0000256" key="2">
    <source>
        <dbReference type="ARBA" id="ARBA00010663"/>
    </source>
</evidence>
<keyword evidence="4" id="KW-0589">Pheromone response</keyword>
<keyword evidence="10" id="KW-0807">Transducer</keyword>
<evidence type="ECO:0000256" key="8">
    <source>
        <dbReference type="ARBA" id="ARBA00023136"/>
    </source>
</evidence>
<evidence type="ECO:0000259" key="12">
    <source>
        <dbReference type="PROSITE" id="PS50262"/>
    </source>
</evidence>
<keyword evidence="5 11" id="KW-0812">Transmembrane</keyword>
<dbReference type="RefSeq" id="XP_053066079.1">
    <property type="nucleotide sequence ID" value="XM_053210104.1"/>
</dbReference>
<dbReference type="PROSITE" id="PS50262">
    <property type="entry name" value="G_PROTEIN_RECEP_F1_2"/>
    <property type="match status" value="1"/>
</dbReference>
<evidence type="ECO:0000256" key="7">
    <source>
        <dbReference type="ARBA" id="ARBA00023040"/>
    </source>
</evidence>
<evidence type="ECO:0000256" key="5">
    <source>
        <dbReference type="ARBA" id="ARBA00022692"/>
    </source>
</evidence>
<keyword evidence="9" id="KW-0675">Receptor</keyword>